<feature type="compositionally biased region" description="Basic and acidic residues" evidence="4">
    <location>
        <begin position="423"/>
        <end position="436"/>
    </location>
</feature>
<dbReference type="InParanoid" id="D8QM82"/>
<dbReference type="InterPro" id="IPR036910">
    <property type="entry name" value="HMG_box_dom_sf"/>
</dbReference>
<feature type="region of interest" description="Disordered" evidence="4">
    <location>
        <begin position="263"/>
        <end position="320"/>
    </location>
</feature>
<keyword evidence="7" id="KW-1185">Reference proteome</keyword>
<feature type="compositionally biased region" description="Acidic residues" evidence="4">
    <location>
        <begin position="465"/>
        <end position="478"/>
    </location>
</feature>
<dbReference type="CDD" id="cd01389">
    <property type="entry name" value="HMG-box_ROX1-like"/>
    <property type="match status" value="1"/>
</dbReference>
<dbReference type="VEuPathDB" id="FungiDB:SCHCODRAFT_02598731"/>
<dbReference type="eggNOG" id="KOG0527">
    <property type="taxonomic scope" value="Eukaryota"/>
</dbReference>
<feature type="region of interest" description="Disordered" evidence="4">
    <location>
        <begin position="119"/>
        <end position="161"/>
    </location>
</feature>
<dbReference type="EMBL" id="GL377321">
    <property type="protein sequence ID" value="EFI91017.1"/>
    <property type="molecule type" value="Genomic_DNA"/>
</dbReference>
<accession>D8QM82</accession>
<organism evidence="7">
    <name type="scientific">Schizophyllum commune (strain H4-8 / FGSC 9210)</name>
    <name type="common">Split gill fungus</name>
    <dbReference type="NCBI Taxonomy" id="578458"/>
    <lineage>
        <taxon>Eukaryota</taxon>
        <taxon>Fungi</taxon>
        <taxon>Dikarya</taxon>
        <taxon>Basidiomycota</taxon>
        <taxon>Agaricomycotina</taxon>
        <taxon>Agaricomycetes</taxon>
        <taxon>Agaricomycetidae</taxon>
        <taxon>Agaricales</taxon>
        <taxon>Schizophyllaceae</taxon>
        <taxon>Schizophyllum</taxon>
    </lineage>
</organism>
<dbReference type="Gene3D" id="1.10.30.10">
    <property type="entry name" value="High mobility group box domain"/>
    <property type="match status" value="1"/>
</dbReference>
<keyword evidence="3" id="KW-0539">Nucleus</keyword>
<evidence type="ECO:0000259" key="5">
    <source>
        <dbReference type="PROSITE" id="PS50118"/>
    </source>
</evidence>
<feature type="compositionally biased region" description="Basic residues" evidence="4">
    <location>
        <begin position="120"/>
        <end position="131"/>
    </location>
</feature>
<feature type="DNA-binding region" description="HMG box" evidence="3">
    <location>
        <begin position="49"/>
        <end position="118"/>
    </location>
</feature>
<dbReference type="GO" id="GO:0030154">
    <property type="term" value="P:cell differentiation"/>
    <property type="evidence" value="ECO:0007669"/>
    <property type="project" value="TreeGrafter"/>
</dbReference>
<dbReference type="PROSITE" id="PS50118">
    <property type="entry name" value="HMG_BOX_2"/>
    <property type="match status" value="1"/>
</dbReference>
<evidence type="ECO:0000313" key="7">
    <source>
        <dbReference type="Proteomes" id="UP000007431"/>
    </source>
</evidence>
<dbReference type="AlphaFoldDB" id="D8QM82"/>
<feature type="region of interest" description="Disordered" evidence="4">
    <location>
        <begin position="346"/>
        <end position="478"/>
    </location>
</feature>
<evidence type="ECO:0000256" key="1">
    <source>
        <dbReference type="ARBA" id="ARBA00023125"/>
    </source>
</evidence>
<dbReference type="GO" id="GO:0005634">
    <property type="term" value="C:nucleus"/>
    <property type="evidence" value="ECO:0007669"/>
    <property type="project" value="UniProtKB-UniRule"/>
</dbReference>
<dbReference type="GO" id="GO:0001228">
    <property type="term" value="F:DNA-binding transcription activator activity, RNA polymerase II-specific"/>
    <property type="evidence" value="ECO:0007669"/>
    <property type="project" value="TreeGrafter"/>
</dbReference>
<dbReference type="RefSeq" id="XP_003025920.1">
    <property type="nucleotide sequence ID" value="XM_003025874.1"/>
</dbReference>
<proteinExistence type="predicted"/>
<dbReference type="SMART" id="SM00398">
    <property type="entry name" value="HMG"/>
    <property type="match status" value="1"/>
</dbReference>
<evidence type="ECO:0000256" key="3">
    <source>
        <dbReference type="PROSITE-ProRule" id="PRU00267"/>
    </source>
</evidence>
<dbReference type="Proteomes" id="UP000007431">
    <property type="component" value="Unassembled WGS sequence"/>
</dbReference>
<dbReference type="GeneID" id="9588405"/>
<dbReference type="HOGENOM" id="CLU_478293_0_0_1"/>
<dbReference type="Pfam" id="PF00505">
    <property type="entry name" value="HMG_box"/>
    <property type="match status" value="1"/>
</dbReference>
<dbReference type="OrthoDB" id="6247875at2759"/>
<evidence type="ECO:0000256" key="4">
    <source>
        <dbReference type="SAM" id="MobiDB-lite"/>
    </source>
</evidence>
<dbReference type="SUPFAM" id="SSF47095">
    <property type="entry name" value="HMG-box"/>
    <property type="match status" value="1"/>
</dbReference>
<name>D8QM82_SCHCM</name>
<feature type="domain" description="HMG box" evidence="5">
    <location>
        <begin position="49"/>
        <end position="118"/>
    </location>
</feature>
<dbReference type="PANTHER" id="PTHR10270:SF161">
    <property type="entry name" value="SEX-DETERMINING REGION Y PROTEIN"/>
    <property type="match status" value="1"/>
</dbReference>
<dbReference type="KEGG" id="scm:SCHCO_02598731"/>
<reference evidence="6 7" key="1">
    <citation type="journal article" date="2010" name="Nat. Biotechnol.">
        <title>Genome sequence of the model mushroom Schizophyllum commune.</title>
        <authorList>
            <person name="Ohm R.A."/>
            <person name="de Jong J.F."/>
            <person name="Lugones L.G."/>
            <person name="Aerts A."/>
            <person name="Kothe E."/>
            <person name="Stajich J.E."/>
            <person name="de Vries R.P."/>
            <person name="Record E."/>
            <person name="Levasseur A."/>
            <person name="Baker S.E."/>
            <person name="Bartholomew K.A."/>
            <person name="Coutinho P.M."/>
            <person name="Erdmann S."/>
            <person name="Fowler T.J."/>
            <person name="Gathman A.C."/>
            <person name="Lombard V."/>
            <person name="Henrissat B."/>
            <person name="Knabe N."/>
            <person name="Kuees U."/>
            <person name="Lilly W.W."/>
            <person name="Lindquist E."/>
            <person name="Lucas S."/>
            <person name="Magnuson J.K."/>
            <person name="Piumi F."/>
            <person name="Raudaskoski M."/>
            <person name="Salamov A."/>
            <person name="Schmutz J."/>
            <person name="Schwarze F.W.M.R."/>
            <person name="vanKuyk P.A."/>
            <person name="Horton J.S."/>
            <person name="Grigoriev I.V."/>
            <person name="Woesten H.A.B."/>
        </authorList>
    </citation>
    <scope>NUCLEOTIDE SEQUENCE [LARGE SCALE GENOMIC DNA]</scope>
    <source>
        <strain evidence="7">H4-8 / FGSC 9210</strain>
    </source>
</reference>
<dbReference type="InterPro" id="IPR009071">
    <property type="entry name" value="HMG_box_dom"/>
</dbReference>
<feature type="compositionally biased region" description="Basic and acidic residues" evidence="4">
    <location>
        <begin position="133"/>
        <end position="142"/>
    </location>
</feature>
<gene>
    <name evidence="6" type="ORF">SCHCODRAFT_238903</name>
</gene>
<evidence type="ECO:0000313" key="6">
    <source>
        <dbReference type="EMBL" id="EFI91017.1"/>
    </source>
</evidence>
<dbReference type="InterPro" id="IPR050140">
    <property type="entry name" value="SRY-related_HMG-box_TF-like"/>
</dbReference>
<sequence>MDGAPLGTPPTIPLCGNGLSDAADERPLETASTCTPTFRGKNNATTDRIPRPANAFILFRADFTRNHTLPDGIERRNGTLSKIASSEWKNLSPEGRGLWYRRADEAKIAHQARYPDYKFRPVHRKSTKNKSKAPIDVRKDAEEGSAAPKEGPPTSSTDDGWMQGCSMFSVWRVDGDDALRGRGRPPKGLPPPSTKPKTARKPGAKPVRTASQSGLGVLAEEKEARERRRAYFEQLHARGVSSEAAELAAEAWDDAHSLNPARALSSASDVDANAAGGDDESSESESETDGVRRRPSPLSTGPPAPGRAPPRMIASSSSLNRDHLLAHGMYAPGLPRYTFVMEATSERAATHKTAEGAASSPNLSARREGLSPGYSLPLPQAQDSFERRSDEWVDEEMVQKAVSASMMSSTNKRIRPPPSTDGCEQRERTLDRDALPTKRPRLNPFKGHRTNEGADGDYDMHDAAEDSNGDDVEWEHID</sequence>
<feature type="region of interest" description="Disordered" evidence="4">
    <location>
        <begin position="176"/>
        <end position="224"/>
    </location>
</feature>
<dbReference type="PANTHER" id="PTHR10270">
    <property type="entry name" value="SOX TRANSCRIPTION FACTOR"/>
    <property type="match status" value="1"/>
</dbReference>
<dbReference type="GO" id="GO:0000978">
    <property type="term" value="F:RNA polymerase II cis-regulatory region sequence-specific DNA binding"/>
    <property type="evidence" value="ECO:0007669"/>
    <property type="project" value="TreeGrafter"/>
</dbReference>
<keyword evidence="1 3" id="KW-0238">DNA-binding</keyword>
<evidence type="ECO:0000256" key="2">
    <source>
        <dbReference type="ARBA" id="ARBA00023163"/>
    </source>
</evidence>
<feature type="compositionally biased region" description="Acidic residues" evidence="4">
    <location>
        <begin position="277"/>
        <end position="288"/>
    </location>
</feature>
<dbReference type="OMA" id="WDIILRT"/>
<keyword evidence="2" id="KW-0804">Transcription</keyword>
<protein>
    <recommendedName>
        <fullName evidence="5">HMG box domain-containing protein</fullName>
    </recommendedName>
</protein>